<keyword evidence="3" id="KW-1185">Reference proteome</keyword>
<sequence>MDPAMQRAGNPKAMAKSKRNSSQRQQQRASFSHTKRHPLLHSQRQARPENDAGGGPDDKTLPSNWDSNEALPLSDTDAEELARVAEEPEQHIDVKPKSRGADYNYLLTQDLIPLHHNVPELQGMSALLAASGLDSLAWNVFGTEQVHKGGQPTIDTAALLSVNLRALGESLAALSLSQRLFIEEEILTAQPEVLNKEKFVIDNKKPSFKVKPDVVSDSTSLPEAPSRPAPAVSWNASLAGIETSALESLSSLSIKDTLSDYPESTSGTKKEVFVDSSTLSAAESLFALSNDNAFPMKYEREEPENLSGVSHNETVKVKFDAQTAETELDALLDMLDAPPPPINSGKGMTMPADFSRSQDAFNLYFSEPSHVPIQPDIASQGLAEDHAQQCNYVNQTLDLSHNSVGPFFQSQTTARGHTADRPQVLLEDDFDAWLDSIDMKTAKPS</sequence>
<evidence type="ECO:0000313" key="3">
    <source>
        <dbReference type="Proteomes" id="UP001497444"/>
    </source>
</evidence>
<name>A0ABP0VKH4_9BRYO</name>
<accession>A0ABP0VKH4</accession>
<dbReference type="Proteomes" id="UP001497444">
    <property type="component" value="Chromosome 1"/>
</dbReference>
<proteinExistence type="predicted"/>
<feature type="region of interest" description="Disordered" evidence="1">
    <location>
        <begin position="1"/>
        <end position="71"/>
    </location>
</feature>
<gene>
    <name evidence="2" type="ORF">CSSPJE1EN1_LOCUS407</name>
</gene>
<organism evidence="2 3">
    <name type="scientific">Sphagnum jensenii</name>
    <dbReference type="NCBI Taxonomy" id="128206"/>
    <lineage>
        <taxon>Eukaryota</taxon>
        <taxon>Viridiplantae</taxon>
        <taxon>Streptophyta</taxon>
        <taxon>Embryophyta</taxon>
        <taxon>Bryophyta</taxon>
        <taxon>Sphagnophytina</taxon>
        <taxon>Sphagnopsida</taxon>
        <taxon>Sphagnales</taxon>
        <taxon>Sphagnaceae</taxon>
        <taxon>Sphagnum</taxon>
    </lineage>
</organism>
<protein>
    <submittedName>
        <fullName evidence="2">Uncharacterized protein</fullName>
    </submittedName>
</protein>
<dbReference type="PANTHER" id="PTHR37260:SF2">
    <property type="entry name" value="PROTEIN ECERIFERUM 16"/>
    <property type="match status" value="1"/>
</dbReference>
<dbReference type="EMBL" id="OZ020096">
    <property type="protein sequence ID" value="CAK9254929.1"/>
    <property type="molecule type" value="Genomic_DNA"/>
</dbReference>
<dbReference type="InterPro" id="IPR053342">
    <property type="entry name" value="Exosome_cofactor/PTGS_suppr"/>
</dbReference>
<evidence type="ECO:0000256" key="1">
    <source>
        <dbReference type="SAM" id="MobiDB-lite"/>
    </source>
</evidence>
<feature type="compositionally biased region" description="Basic and acidic residues" evidence="1">
    <location>
        <begin position="46"/>
        <end position="60"/>
    </location>
</feature>
<dbReference type="PANTHER" id="PTHR37260">
    <property type="entry name" value="PHOSPHORELAY PROTEIN"/>
    <property type="match status" value="1"/>
</dbReference>
<reference evidence="2 3" key="1">
    <citation type="submission" date="2024-02" db="EMBL/GenBank/DDBJ databases">
        <authorList>
            <consortium name="ELIXIR-Norway"/>
            <consortium name="Elixir Norway"/>
        </authorList>
    </citation>
    <scope>NUCLEOTIDE SEQUENCE [LARGE SCALE GENOMIC DNA]</scope>
</reference>
<evidence type="ECO:0000313" key="2">
    <source>
        <dbReference type="EMBL" id="CAK9254929.1"/>
    </source>
</evidence>